<evidence type="ECO:0000313" key="3">
    <source>
        <dbReference type="Proteomes" id="UP000054560"/>
    </source>
</evidence>
<dbReference type="Proteomes" id="UP000054560">
    <property type="component" value="Unassembled WGS sequence"/>
</dbReference>
<protein>
    <submittedName>
        <fullName evidence="2">Uncharacterized protein</fullName>
    </submittedName>
</protein>
<dbReference type="AlphaFoldDB" id="A0A0L0FCN3"/>
<dbReference type="RefSeq" id="XP_014147730.1">
    <property type="nucleotide sequence ID" value="XM_014292255.1"/>
</dbReference>
<feature type="compositionally biased region" description="Basic and acidic residues" evidence="1">
    <location>
        <begin position="29"/>
        <end position="38"/>
    </location>
</feature>
<evidence type="ECO:0000313" key="2">
    <source>
        <dbReference type="EMBL" id="KNC73828.1"/>
    </source>
</evidence>
<keyword evidence="3" id="KW-1185">Reference proteome</keyword>
<dbReference type="EMBL" id="KQ245097">
    <property type="protein sequence ID" value="KNC73828.1"/>
    <property type="molecule type" value="Genomic_DNA"/>
</dbReference>
<accession>A0A0L0FCN3</accession>
<proteinExistence type="predicted"/>
<sequence>MLGYMVDRCTEYACAQHLPKLLDRTQRIPVMETEKHNTDNTMMSDIRALNK</sequence>
<reference evidence="2 3" key="1">
    <citation type="submission" date="2011-02" db="EMBL/GenBank/DDBJ databases">
        <title>The Genome Sequence of Sphaeroforma arctica JP610.</title>
        <authorList>
            <consortium name="The Broad Institute Genome Sequencing Platform"/>
            <person name="Russ C."/>
            <person name="Cuomo C."/>
            <person name="Young S.K."/>
            <person name="Zeng Q."/>
            <person name="Gargeya S."/>
            <person name="Alvarado L."/>
            <person name="Berlin A."/>
            <person name="Chapman S.B."/>
            <person name="Chen Z."/>
            <person name="Freedman E."/>
            <person name="Gellesch M."/>
            <person name="Goldberg J."/>
            <person name="Griggs A."/>
            <person name="Gujja S."/>
            <person name="Heilman E."/>
            <person name="Heiman D."/>
            <person name="Howarth C."/>
            <person name="Mehta T."/>
            <person name="Neiman D."/>
            <person name="Pearson M."/>
            <person name="Roberts A."/>
            <person name="Saif S."/>
            <person name="Shea T."/>
            <person name="Shenoy N."/>
            <person name="Sisk P."/>
            <person name="Stolte C."/>
            <person name="Sykes S."/>
            <person name="White J."/>
            <person name="Yandava C."/>
            <person name="Burger G."/>
            <person name="Gray M.W."/>
            <person name="Holland P.W.H."/>
            <person name="King N."/>
            <person name="Lang F.B.F."/>
            <person name="Roger A.J."/>
            <person name="Ruiz-Trillo I."/>
            <person name="Haas B."/>
            <person name="Nusbaum C."/>
            <person name="Birren B."/>
        </authorList>
    </citation>
    <scope>NUCLEOTIDE SEQUENCE [LARGE SCALE GENOMIC DNA]</scope>
    <source>
        <strain evidence="2 3">JP610</strain>
    </source>
</reference>
<dbReference type="GeneID" id="25914120"/>
<feature type="non-terminal residue" evidence="2">
    <location>
        <position position="51"/>
    </location>
</feature>
<name>A0A0L0FCN3_9EUKA</name>
<organism evidence="2 3">
    <name type="scientific">Sphaeroforma arctica JP610</name>
    <dbReference type="NCBI Taxonomy" id="667725"/>
    <lineage>
        <taxon>Eukaryota</taxon>
        <taxon>Ichthyosporea</taxon>
        <taxon>Ichthyophonida</taxon>
        <taxon>Sphaeroforma</taxon>
    </lineage>
</organism>
<feature type="region of interest" description="Disordered" evidence="1">
    <location>
        <begin position="29"/>
        <end position="51"/>
    </location>
</feature>
<gene>
    <name evidence="2" type="ORF">SARC_13616</name>
</gene>
<evidence type="ECO:0000256" key="1">
    <source>
        <dbReference type="SAM" id="MobiDB-lite"/>
    </source>
</evidence>